<dbReference type="SUPFAM" id="SSF51011">
    <property type="entry name" value="Glycosyl hydrolase domain"/>
    <property type="match status" value="1"/>
</dbReference>
<evidence type="ECO:0000256" key="5">
    <source>
        <dbReference type="SAM" id="SignalP"/>
    </source>
</evidence>
<dbReference type="InterPro" id="IPR013780">
    <property type="entry name" value="Glyco_hydro_b"/>
</dbReference>
<proteinExistence type="inferred from homology"/>
<dbReference type="Gene3D" id="2.60.40.1180">
    <property type="entry name" value="Golgi alpha-mannosidase II"/>
    <property type="match status" value="1"/>
</dbReference>
<gene>
    <name evidence="9" type="ORF">D7318_31315</name>
    <name evidence="8" type="ORF">D7319_31445</name>
</gene>
<dbReference type="Proteomes" id="UP000275024">
    <property type="component" value="Unassembled WGS sequence"/>
</dbReference>
<dbReference type="Pfam" id="PF14587">
    <property type="entry name" value="Glyco_hydr_30_2"/>
    <property type="match status" value="1"/>
</dbReference>
<feature type="domain" description="Endo-beta-1,6-galactanase-like" evidence="6">
    <location>
        <begin position="40"/>
        <end position="243"/>
    </location>
</feature>
<keyword evidence="10" id="KW-1185">Reference proteome</keyword>
<evidence type="ECO:0000256" key="3">
    <source>
        <dbReference type="ARBA" id="ARBA00022801"/>
    </source>
</evidence>
<organism evidence="8 11">
    <name type="scientific">Streptomyces radicis</name>
    <dbReference type="NCBI Taxonomy" id="1750517"/>
    <lineage>
        <taxon>Bacteria</taxon>
        <taxon>Bacillati</taxon>
        <taxon>Actinomycetota</taxon>
        <taxon>Actinomycetes</taxon>
        <taxon>Kitasatosporales</taxon>
        <taxon>Streptomycetaceae</taxon>
        <taxon>Streptomyces</taxon>
    </lineage>
</organism>
<keyword evidence="3" id="KW-0378">Hydrolase</keyword>
<comment type="caution">
    <text evidence="8">The sequence shown here is derived from an EMBL/GenBank/DDBJ whole genome shotgun (WGS) entry which is preliminary data.</text>
</comment>
<evidence type="ECO:0000256" key="1">
    <source>
        <dbReference type="ARBA" id="ARBA00005382"/>
    </source>
</evidence>
<accession>A0A3A9VQZ8</accession>
<feature type="signal peptide" evidence="5">
    <location>
        <begin position="1"/>
        <end position="27"/>
    </location>
</feature>
<dbReference type="PANTHER" id="PTHR11069">
    <property type="entry name" value="GLUCOSYLCERAMIDASE"/>
    <property type="match status" value="1"/>
</dbReference>
<dbReference type="GO" id="GO:0004348">
    <property type="term" value="F:glucosylceramidase activity"/>
    <property type="evidence" value="ECO:0007669"/>
    <property type="project" value="InterPro"/>
</dbReference>
<dbReference type="EMBL" id="RBDY01000048">
    <property type="protein sequence ID" value="RKN13317.1"/>
    <property type="molecule type" value="Genomic_DNA"/>
</dbReference>
<feature type="region of interest" description="Disordered" evidence="4">
    <location>
        <begin position="289"/>
        <end position="317"/>
    </location>
</feature>
<evidence type="ECO:0000313" key="8">
    <source>
        <dbReference type="EMBL" id="RKN03455.1"/>
    </source>
</evidence>
<evidence type="ECO:0000256" key="2">
    <source>
        <dbReference type="ARBA" id="ARBA00022729"/>
    </source>
</evidence>
<evidence type="ECO:0000313" key="9">
    <source>
        <dbReference type="EMBL" id="RKN13317.1"/>
    </source>
</evidence>
<evidence type="ECO:0000313" key="11">
    <source>
        <dbReference type="Proteomes" id="UP000275024"/>
    </source>
</evidence>
<comment type="similarity">
    <text evidence="1">Belongs to the glycosyl hydrolase 30 family.</text>
</comment>
<name>A0A3A9VQZ8_9ACTN</name>
<dbReference type="Gene3D" id="3.20.20.80">
    <property type="entry name" value="Glycosidases"/>
    <property type="match status" value="1"/>
</dbReference>
<dbReference type="InterPro" id="IPR001139">
    <property type="entry name" value="Glyco_hydro_30"/>
</dbReference>
<keyword evidence="2 5" id="KW-0732">Signal</keyword>
<dbReference type="EMBL" id="RBDX01000049">
    <property type="protein sequence ID" value="RKN03455.1"/>
    <property type="molecule type" value="Genomic_DNA"/>
</dbReference>
<evidence type="ECO:0000313" key="10">
    <source>
        <dbReference type="Proteomes" id="UP000268652"/>
    </source>
</evidence>
<protein>
    <recommendedName>
        <fullName evidence="12">Glucosylceramidase</fullName>
    </recommendedName>
</protein>
<feature type="chain" id="PRO_5017418347" description="Glucosylceramidase" evidence="5">
    <location>
        <begin position="28"/>
        <end position="488"/>
    </location>
</feature>
<dbReference type="Proteomes" id="UP000268652">
    <property type="component" value="Unassembled WGS sequence"/>
</dbReference>
<dbReference type="GO" id="GO:0006680">
    <property type="term" value="P:glucosylceramide catabolic process"/>
    <property type="evidence" value="ECO:0007669"/>
    <property type="project" value="TreeGrafter"/>
</dbReference>
<evidence type="ECO:0008006" key="12">
    <source>
        <dbReference type="Google" id="ProtNLM"/>
    </source>
</evidence>
<dbReference type="InterPro" id="IPR039514">
    <property type="entry name" value="6GAL-like"/>
</dbReference>
<dbReference type="RefSeq" id="WP_120700640.1">
    <property type="nucleotide sequence ID" value="NZ_RBDX01000049.1"/>
</dbReference>
<dbReference type="OrthoDB" id="9806701at2"/>
<dbReference type="GO" id="GO:0016020">
    <property type="term" value="C:membrane"/>
    <property type="evidence" value="ECO:0007669"/>
    <property type="project" value="GOC"/>
</dbReference>
<dbReference type="SUPFAM" id="SSF51445">
    <property type="entry name" value="(Trans)glycosidases"/>
    <property type="match status" value="1"/>
</dbReference>
<reference evidence="10 11" key="1">
    <citation type="submission" date="2018-09" db="EMBL/GenBank/DDBJ databases">
        <title>Streptomyces sp. nov. DS1-2, an endophytic actinomycete isolated from roots of Dendrobium scabrilingue.</title>
        <authorList>
            <person name="Kuncharoen N."/>
            <person name="Kudo T."/>
            <person name="Ohkuma M."/>
            <person name="Yuki M."/>
            <person name="Tanasupawat S."/>
        </authorList>
    </citation>
    <scope>NUCLEOTIDE SEQUENCE [LARGE SCALE GENOMIC DNA]</scope>
    <source>
        <strain evidence="8 11">AZ1-7</strain>
        <strain evidence="9 10">DS1-2</strain>
    </source>
</reference>
<dbReference type="InterPro" id="IPR017853">
    <property type="entry name" value="GH"/>
</dbReference>
<evidence type="ECO:0000256" key="4">
    <source>
        <dbReference type="SAM" id="MobiDB-lite"/>
    </source>
</evidence>
<evidence type="ECO:0000259" key="7">
    <source>
        <dbReference type="Pfam" id="PF17189"/>
    </source>
</evidence>
<dbReference type="InterPro" id="IPR033452">
    <property type="entry name" value="GH30_C"/>
</dbReference>
<evidence type="ECO:0000259" key="6">
    <source>
        <dbReference type="Pfam" id="PF14587"/>
    </source>
</evidence>
<sequence>MNRTTRTVVAGTRAATLLPLASATAGAETAGGTPRASGSVDFGDERQLIDGFGISQAFQRADIMNGAPGLTPEHQREVLDLLFDTGTGAGLSILRLGIGSSADEVYDHMRSIQPDDPGGPDAQPRYEWDGYDGGQLWLAREAREYGVERFYADAWSAPGYMKTNGDDANGGALCGLPGVEECVSGDWRRAYAEYLVQYARFYAEEGVEITDLGFTNEPDWVTDYASMEMTPEQAADMATIVADAVADSELSEMNVVCCDTVGWSADREYTEAIEADPEAAAAVDIQTGHRYGDPARSPLPTDDHTWMSEWSPPGPNWNEAWDDGSGYDGFTVAEDILGTLTQAEANGYVYWFGASINATRALIQMDGPDYHVSKRLWGMAAFSRFIRPDAVRVGADSGSEAVRVAAFRNTDGSNVLEILNTGTGTVRQTLDVDGPTGRNGDVYLTDETHDLQRTGGARVTGGRLSVDLPPRSLTTVVLDQPAGVPPPH</sequence>
<dbReference type="AlphaFoldDB" id="A0A3A9VQZ8"/>
<dbReference type="PANTHER" id="PTHR11069:SF23">
    <property type="entry name" value="LYSOSOMAL ACID GLUCOSYLCERAMIDASE"/>
    <property type="match status" value="1"/>
</dbReference>
<dbReference type="Pfam" id="PF17189">
    <property type="entry name" value="Glyco_hydro_30C"/>
    <property type="match status" value="1"/>
</dbReference>
<feature type="domain" description="Glycosyl hydrolase family 30 beta sandwich" evidence="7">
    <location>
        <begin position="389"/>
        <end position="476"/>
    </location>
</feature>